<dbReference type="Pfam" id="PF01381">
    <property type="entry name" value="HTH_3"/>
    <property type="match status" value="1"/>
</dbReference>
<dbReference type="PANTHER" id="PTHR46558">
    <property type="entry name" value="TRACRIPTIONAL REGULATORY PROTEIN-RELATED-RELATED"/>
    <property type="match status" value="1"/>
</dbReference>
<reference evidence="4" key="1">
    <citation type="submission" date="2016-10" db="EMBL/GenBank/DDBJ databases">
        <authorList>
            <person name="Varghese N."/>
            <person name="Submissions S."/>
        </authorList>
    </citation>
    <scope>NUCLEOTIDE SEQUENCE [LARGE SCALE GENOMIC DNA]</scope>
    <source>
        <strain evidence="4">M1</strain>
    </source>
</reference>
<dbReference type="PROSITE" id="PS50943">
    <property type="entry name" value="HTH_CROC1"/>
    <property type="match status" value="1"/>
</dbReference>
<dbReference type="Proteomes" id="UP000198650">
    <property type="component" value="Unassembled WGS sequence"/>
</dbReference>
<evidence type="ECO:0000313" key="3">
    <source>
        <dbReference type="EMBL" id="SFA49987.1"/>
    </source>
</evidence>
<proteinExistence type="predicted"/>
<keyword evidence="1" id="KW-0238">DNA-binding</keyword>
<dbReference type="STRING" id="186116.SAMN05192569_102346"/>
<gene>
    <name evidence="3" type="ORF">SAMN05192569_102346</name>
</gene>
<dbReference type="Gene3D" id="1.10.260.40">
    <property type="entry name" value="lambda repressor-like DNA-binding domains"/>
    <property type="match status" value="1"/>
</dbReference>
<organism evidence="3 4">
    <name type="scientific">Parageobacillus thermantarcticus</name>
    <dbReference type="NCBI Taxonomy" id="186116"/>
    <lineage>
        <taxon>Bacteria</taxon>
        <taxon>Bacillati</taxon>
        <taxon>Bacillota</taxon>
        <taxon>Bacilli</taxon>
        <taxon>Bacillales</taxon>
        <taxon>Anoxybacillaceae</taxon>
        <taxon>Parageobacillus</taxon>
    </lineage>
</organism>
<dbReference type="InterPro" id="IPR010982">
    <property type="entry name" value="Lambda_DNA-bd_dom_sf"/>
</dbReference>
<evidence type="ECO:0000259" key="2">
    <source>
        <dbReference type="PROSITE" id="PS50943"/>
    </source>
</evidence>
<feature type="domain" description="HTH cro/C1-type" evidence="2">
    <location>
        <begin position="11"/>
        <end position="65"/>
    </location>
</feature>
<accession>A0A1I0TE50</accession>
<dbReference type="InterPro" id="IPR001387">
    <property type="entry name" value="Cro/C1-type_HTH"/>
</dbReference>
<dbReference type="OrthoDB" id="9812495at2"/>
<dbReference type="CDD" id="cd00093">
    <property type="entry name" value="HTH_XRE"/>
    <property type="match status" value="1"/>
</dbReference>
<dbReference type="PANTHER" id="PTHR46558:SF13">
    <property type="entry name" value="HTH-TYPE TRANSCRIPTIONAL REGULATOR IMMR"/>
    <property type="match status" value="1"/>
</dbReference>
<dbReference type="EMBL" id="FOJS01000023">
    <property type="protein sequence ID" value="SFA49987.1"/>
    <property type="molecule type" value="Genomic_DNA"/>
</dbReference>
<dbReference type="SMART" id="SM00530">
    <property type="entry name" value="HTH_XRE"/>
    <property type="match status" value="1"/>
</dbReference>
<dbReference type="SUPFAM" id="SSF47413">
    <property type="entry name" value="lambda repressor-like DNA-binding domains"/>
    <property type="match status" value="1"/>
</dbReference>
<sequence length="139" mass="16538">MKTMMKLGEKLKYLRKQHNWTQEQLAQHLNISRSQISKWENGELLPDVQSLEKLSNLYEVSVDFLIGKHTTKEELLREMNLLYQTDHIDEKMLDIIDYFKQNPNMEETIYSLTQLPAKKRKHLESIIVTLVKEFSDAMK</sequence>
<dbReference type="GO" id="GO:0003677">
    <property type="term" value="F:DNA binding"/>
    <property type="evidence" value="ECO:0007669"/>
    <property type="project" value="UniProtKB-KW"/>
</dbReference>
<evidence type="ECO:0000313" key="4">
    <source>
        <dbReference type="Proteomes" id="UP000198650"/>
    </source>
</evidence>
<evidence type="ECO:0000256" key="1">
    <source>
        <dbReference type="ARBA" id="ARBA00023125"/>
    </source>
</evidence>
<protein>
    <submittedName>
        <fullName evidence="3">Transcriptional regulator, contains XRE-family HTH domain</fullName>
    </submittedName>
</protein>
<name>A0A1I0TE50_9BACL</name>
<keyword evidence="4" id="KW-1185">Reference proteome</keyword>
<dbReference type="AlphaFoldDB" id="A0A1I0TE50"/>